<evidence type="ECO:0000256" key="8">
    <source>
        <dbReference type="ARBA" id="ARBA00022833"/>
    </source>
</evidence>
<evidence type="ECO:0000313" key="15">
    <source>
        <dbReference type="EMBL" id="KAJ0987186.1"/>
    </source>
</evidence>
<dbReference type="SMART" id="SM00990">
    <property type="entry name" value="VRR_NUC"/>
    <property type="match status" value="1"/>
</dbReference>
<keyword evidence="13" id="KW-0539">Nucleus</keyword>
<evidence type="ECO:0000256" key="11">
    <source>
        <dbReference type="ARBA" id="ARBA00023211"/>
    </source>
</evidence>
<dbReference type="AlphaFoldDB" id="A0A9D5D8A7"/>
<keyword evidence="3 13" id="KW-0540">Nuclease</keyword>
<keyword evidence="7 13" id="KW-0378">Hydrolase</keyword>
<dbReference type="Gene3D" id="3.30.70.2330">
    <property type="match status" value="1"/>
</dbReference>
<dbReference type="GO" id="GO:0004528">
    <property type="term" value="F:phosphodiesterase I activity"/>
    <property type="evidence" value="ECO:0007669"/>
    <property type="project" value="UniProtKB-EC"/>
</dbReference>
<evidence type="ECO:0000256" key="1">
    <source>
        <dbReference type="ARBA" id="ARBA00000983"/>
    </source>
</evidence>
<keyword evidence="6 12" id="KW-0863">Zinc-finger</keyword>
<dbReference type="OrthoDB" id="76364at2759"/>
<evidence type="ECO:0000256" key="12">
    <source>
        <dbReference type="PROSITE-ProRule" id="PRU01256"/>
    </source>
</evidence>
<dbReference type="PANTHER" id="PTHR15749">
    <property type="entry name" value="FANCONI-ASSOCIATED NUCLEASE 1"/>
    <property type="match status" value="1"/>
</dbReference>
<dbReference type="GO" id="GO:0017108">
    <property type="term" value="F:5'-flap endonuclease activity"/>
    <property type="evidence" value="ECO:0007669"/>
    <property type="project" value="TreeGrafter"/>
</dbReference>
<comment type="cofactor">
    <cofactor evidence="13">
        <name>Mg(2+)</name>
        <dbReference type="ChEBI" id="CHEBI:18420"/>
    </cofactor>
    <cofactor evidence="13">
        <name>Mn(2+)</name>
        <dbReference type="ChEBI" id="CHEBI:29035"/>
    </cofactor>
</comment>
<comment type="function">
    <text evidence="13">Nuclease required for the repair of DNA interstrand cross-links (ICL). Acts as a 5'-3' exonuclease that anchors at a cut end of DNA and cleaves DNA successively at every third nucleotide, allowing to excise an ICL from one strand through flanking incisions.</text>
</comment>
<evidence type="ECO:0000313" key="16">
    <source>
        <dbReference type="Proteomes" id="UP001085076"/>
    </source>
</evidence>
<keyword evidence="9 13" id="KW-0460">Magnesium</keyword>
<dbReference type="Pfam" id="PF21170">
    <property type="entry name" value="FAN1_TPR"/>
    <property type="match status" value="1"/>
</dbReference>
<reference evidence="15" key="2">
    <citation type="journal article" date="2022" name="Hortic Res">
        <title>The genome of Dioscorea zingiberensis sheds light on the biosynthesis, origin and evolution of the medicinally important diosgenin saponins.</title>
        <authorList>
            <person name="Li Y."/>
            <person name="Tan C."/>
            <person name="Li Z."/>
            <person name="Guo J."/>
            <person name="Li S."/>
            <person name="Chen X."/>
            <person name="Wang C."/>
            <person name="Dai X."/>
            <person name="Yang H."/>
            <person name="Song W."/>
            <person name="Hou L."/>
            <person name="Xu J."/>
            <person name="Tong Z."/>
            <person name="Xu A."/>
            <person name="Yuan X."/>
            <person name="Wang W."/>
            <person name="Yang Q."/>
            <person name="Chen L."/>
            <person name="Sun Z."/>
            <person name="Wang K."/>
            <person name="Pan B."/>
            <person name="Chen J."/>
            <person name="Bao Y."/>
            <person name="Liu F."/>
            <person name="Qi X."/>
            <person name="Gang D.R."/>
            <person name="Wen J."/>
            <person name="Li J."/>
        </authorList>
    </citation>
    <scope>NUCLEOTIDE SEQUENCE</scope>
    <source>
        <strain evidence="15">Dzin_1.0</strain>
    </source>
</reference>
<reference evidence="15" key="1">
    <citation type="submission" date="2021-03" db="EMBL/GenBank/DDBJ databases">
        <authorList>
            <person name="Li Z."/>
            <person name="Yang C."/>
        </authorList>
    </citation>
    <scope>NUCLEOTIDE SEQUENCE</scope>
    <source>
        <strain evidence="15">Dzin_1.0</strain>
        <tissue evidence="15">Leaf</tissue>
    </source>
</reference>
<comment type="catalytic activity">
    <reaction evidence="1 13">
        <text>Hydrolytically removes 5'-nucleotides successively from the 3'-hydroxy termini of 3'-hydroxy-terminated oligonucleotides.</text>
        <dbReference type="EC" id="3.1.4.1"/>
    </reaction>
</comment>
<dbReference type="GO" id="GO:0008270">
    <property type="term" value="F:zinc ion binding"/>
    <property type="evidence" value="ECO:0007669"/>
    <property type="project" value="UniProtKB-KW"/>
</dbReference>
<keyword evidence="5 12" id="KW-0227">DNA damage</keyword>
<evidence type="ECO:0000256" key="13">
    <source>
        <dbReference type="RuleBase" id="RU365033"/>
    </source>
</evidence>
<evidence type="ECO:0000259" key="14">
    <source>
        <dbReference type="PROSITE" id="PS51908"/>
    </source>
</evidence>
<evidence type="ECO:0000256" key="3">
    <source>
        <dbReference type="ARBA" id="ARBA00022722"/>
    </source>
</evidence>
<dbReference type="SMART" id="SM00734">
    <property type="entry name" value="ZnF_Rad18"/>
    <property type="match status" value="1"/>
</dbReference>
<comment type="similarity">
    <text evidence="2 13">Belongs to the FAN1 family.</text>
</comment>
<evidence type="ECO:0000256" key="6">
    <source>
        <dbReference type="ARBA" id="ARBA00022771"/>
    </source>
</evidence>
<evidence type="ECO:0000256" key="7">
    <source>
        <dbReference type="ARBA" id="ARBA00022801"/>
    </source>
</evidence>
<dbReference type="Pfam" id="PF21315">
    <property type="entry name" value="FAN1_HTH"/>
    <property type="match status" value="1"/>
</dbReference>
<dbReference type="PROSITE" id="PS51908">
    <property type="entry name" value="ZF_UBZ4"/>
    <property type="match status" value="1"/>
</dbReference>
<evidence type="ECO:0000256" key="10">
    <source>
        <dbReference type="ARBA" id="ARBA00023204"/>
    </source>
</evidence>
<dbReference type="Gene3D" id="3.40.1350.10">
    <property type="match status" value="1"/>
</dbReference>
<evidence type="ECO:0000256" key="2">
    <source>
        <dbReference type="ARBA" id="ARBA00005533"/>
    </source>
</evidence>
<keyword evidence="8" id="KW-0862">Zinc</keyword>
<organism evidence="15 16">
    <name type="scientific">Dioscorea zingiberensis</name>
    <dbReference type="NCBI Taxonomy" id="325984"/>
    <lineage>
        <taxon>Eukaryota</taxon>
        <taxon>Viridiplantae</taxon>
        <taxon>Streptophyta</taxon>
        <taxon>Embryophyta</taxon>
        <taxon>Tracheophyta</taxon>
        <taxon>Spermatophyta</taxon>
        <taxon>Magnoliopsida</taxon>
        <taxon>Liliopsida</taxon>
        <taxon>Dioscoreales</taxon>
        <taxon>Dioscoreaceae</taxon>
        <taxon>Dioscorea</taxon>
    </lineage>
</organism>
<dbReference type="GO" id="GO:0036297">
    <property type="term" value="P:interstrand cross-link repair"/>
    <property type="evidence" value="ECO:0007669"/>
    <property type="project" value="InterPro"/>
</dbReference>
<comment type="caution">
    <text evidence="15">The sequence shown here is derived from an EMBL/GenBank/DDBJ whole genome shotgun (WGS) entry which is preliminary data.</text>
</comment>
<keyword evidence="10 12" id="KW-0234">DNA repair</keyword>
<proteinExistence type="inferred from homology"/>
<name>A0A9D5D8A7_9LILI</name>
<accession>A0A9D5D8A7</accession>
<dbReference type="InterPro" id="IPR014883">
    <property type="entry name" value="VRR_NUC"/>
</dbReference>
<dbReference type="Proteomes" id="UP001085076">
    <property type="component" value="Miscellaneous, Linkage group lg01"/>
</dbReference>
<dbReference type="EMBL" id="JAGGNH010000001">
    <property type="protein sequence ID" value="KAJ0987186.1"/>
    <property type="molecule type" value="Genomic_DNA"/>
</dbReference>
<dbReference type="InterPro" id="IPR049125">
    <property type="entry name" value="FAN1-like_WH"/>
</dbReference>
<dbReference type="CDD" id="cd22326">
    <property type="entry name" value="FAN1-like"/>
    <property type="match status" value="1"/>
</dbReference>
<dbReference type="EC" id="3.1.4.1" evidence="13"/>
<dbReference type="GO" id="GO:0070336">
    <property type="term" value="F:flap-structured DNA binding"/>
    <property type="evidence" value="ECO:0007669"/>
    <property type="project" value="TreeGrafter"/>
</dbReference>
<dbReference type="SMART" id="SM00910">
    <property type="entry name" value="HIRAN"/>
    <property type="match status" value="1"/>
</dbReference>
<dbReference type="GO" id="GO:0005634">
    <property type="term" value="C:nucleus"/>
    <property type="evidence" value="ECO:0007669"/>
    <property type="project" value="UniProtKB-SubCell"/>
</dbReference>
<dbReference type="InterPro" id="IPR006642">
    <property type="entry name" value="Rad18_UBZ4"/>
</dbReference>
<comment type="subcellular location">
    <subcellularLocation>
        <location evidence="13">Nucleus</location>
    </subcellularLocation>
</comment>
<keyword evidence="4 13" id="KW-0479">Metal-binding</keyword>
<evidence type="ECO:0000256" key="9">
    <source>
        <dbReference type="ARBA" id="ARBA00022842"/>
    </source>
</evidence>
<dbReference type="GO" id="GO:0016818">
    <property type="term" value="F:hydrolase activity, acting on acid anhydrides, in phosphorus-containing anhydrides"/>
    <property type="evidence" value="ECO:0007669"/>
    <property type="project" value="InterPro"/>
</dbReference>
<evidence type="ECO:0000256" key="4">
    <source>
        <dbReference type="ARBA" id="ARBA00022723"/>
    </source>
</evidence>
<keyword evidence="11 13" id="KW-0464">Manganese</keyword>
<dbReference type="InterPro" id="IPR014905">
    <property type="entry name" value="HIRAN"/>
</dbReference>
<evidence type="ECO:0000256" key="5">
    <source>
        <dbReference type="ARBA" id="ARBA00022763"/>
    </source>
</evidence>
<sequence length="954" mass="108461">MLSGRESLIRLIGKRRRTLPPNLQLLLESSAPDLSSGEKKALSETCSSATLTEKQGDLIYDVEWVSCPVCGSSIRGSDYIVNSHLDSCLATGKKRKLTQSTLLQFNFCPKSSTDTNSSYPPNFGKNNERDHANESSNNHVLVEFASVRNCGGNQFASNSFDHVPCNIDTSDDRSIGKIVHEEVLPHYVVDLPSLNMHQSLKIPRLGSCETEDSNFVDTLETFIVGRRFHQNVELRPGTSLSVSRDSENAKDTHAIKVYCADSEYEQMLGYLPRELARYLSPLIDKGQIKCQGSVTSLSKHPLGAVPIQLVCQKIIKDNLMESDDKETFELFWRDVVRVVDHARNPGYQQNFCLLVQDVLHNHSHLFADEEKLFLESFNTLSDDAQRLFVRLYNRKGPWFRMANISYSEISDPEKAVLELQLTGYIDSFPLSRGPSKNDIREVLGVLSVSEMREISKLESSKKGVNSARRQEISSFLYHEYINGRCPFLPKRVLEWAGRCVKISSMAEMLLWRVQRLFFLNGDQDLSAFLLVDLGLVRFPDYTCNVSLPIFPDRNELLAYDEAIGVAQIMDQSLDEYNMEMIVRCINLSDNRISNSLREENRLSISHSPPTFFSYFSAAWVYSKVLFLGVSVFEHERRYEDAVRFLRRLLSRFSCNSRRGHWTLRLSVDLEHLGRLDESLSVAEEGVLDPWVRAGSKMALQRRIVRLAKPPRRWRVPNCAEFLKRKIKEVDINGRPLNCETGAKNIFYGYDGDLCGVEQLALQYYAGDGGSWQGVHSESGIWMTIFGLLMWDVIFSDVPNVFRSKFQMAPLDLDTDDFYIARKSLIEAHLQKIHDGKAEDILITSWKSHFGTSCRGINWDRHSLSELQAVVVCIGGHCLASLCRHLAQDYRNWSSGMPDLLLWRFHGDGDVGEAKLVEVKGPRDRLSEQQRAWMLLLMDCGFDTEVCKVNPVATS</sequence>
<dbReference type="PANTHER" id="PTHR15749:SF4">
    <property type="entry name" value="FANCONI-ASSOCIATED NUCLEASE 1"/>
    <property type="match status" value="1"/>
</dbReference>
<gene>
    <name evidence="15" type="ORF">J5N97_005542</name>
</gene>
<dbReference type="InterPro" id="IPR049126">
    <property type="entry name" value="FAN1-like_TPR"/>
</dbReference>
<dbReference type="InterPro" id="IPR033315">
    <property type="entry name" value="Fan1-like"/>
</dbReference>
<dbReference type="Gene3D" id="3.30.160.60">
    <property type="entry name" value="Classic Zinc Finger"/>
    <property type="match status" value="1"/>
</dbReference>
<keyword evidence="16" id="KW-1185">Reference proteome</keyword>
<dbReference type="Pfam" id="PF08797">
    <property type="entry name" value="HIRAN"/>
    <property type="match status" value="1"/>
</dbReference>
<protein>
    <recommendedName>
        <fullName evidence="13">Fanconi-associated nuclease</fullName>
        <ecNumber evidence="13">3.1.4.1</ecNumber>
    </recommendedName>
</protein>
<dbReference type="InterPro" id="IPR011856">
    <property type="entry name" value="tRNA_endonuc-like_dom_sf"/>
</dbReference>
<dbReference type="Pfam" id="PF08774">
    <property type="entry name" value="VRR_NUC"/>
    <property type="match status" value="1"/>
</dbReference>
<dbReference type="InterPro" id="IPR049132">
    <property type="entry name" value="FAN1-like_euk"/>
</dbReference>
<feature type="domain" description="UBZ4-type" evidence="14">
    <location>
        <begin position="64"/>
        <end position="93"/>
    </location>
</feature>
<dbReference type="GO" id="GO:0008409">
    <property type="term" value="F:5'-3' exonuclease activity"/>
    <property type="evidence" value="ECO:0007669"/>
    <property type="project" value="TreeGrafter"/>
</dbReference>